<proteinExistence type="predicted"/>
<accession>A0AAE0ENE6</accession>
<organism evidence="2 3">
    <name type="scientific">Cymbomonas tetramitiformis</name>
    <dbReference type="NCBI Taxonomy" id="36881"/>
    <lineage>
        <taxon>Eukaryota</taxon>
        <taxon>Viridiplantae</taxon>
        <taxon>Chlorophyta</taxon>
        <taxon>Pyramimonadophyceae</taxon>
        <taxon>Pyramimonadales</taxon>
        <taxon>Pyramimonadaceae</taxon>
        <taxon>Cymbomonas</taxon>
    </lineage>
</organism>
<evidence type="ECO:0000313" key="2">
    <source>
        <dbReference type="EMBL" id="KAK3234127.1"/>
    </source>
</evidence>
<dbReference type="AlphaFoldDB" id="A0AAE0ENE6"/>
<protein>
    <submittedName>
        <fullName evidence="2">Uncharacterized protein</fullName>
    </submittedName>
</protein>
<name>A0AAE0ENE6_9CHLO</name>
<dbReference type="EMBL" id="LGRX02035555">
    <property type="protein sequence ID" value="KAK3234127.1"/>
    <property type="molecule type" value="Genomic_DNA"/>
</dbReference>
<reference evidence="2 3" key="1">
    <citation type="journal article" date="2015" name="Genome Biol. Evol.">
        <title>Comparative Genomics of a Bacterivorous Green Alga Reveals Evolutionary Causalities and Consequences of Phago-Mixotrophic Mode of Nutrition.</title>
        <authorList>
            <person name="Burns J.A."/>
            <person name="Paasch A."/>
            <person name="Narechania A."/>
            <person name="Kim E."/>
        </authorList>
    </citation>
    <scope>NUCLEOTIDE SEQUENCE [LARGE SCALE GENOMIC DNA]</scope>
    <source>
        <strain evidence="2 3">PLY_AMNH</strain>
    </source>
</reference>
<keyword evidence="3" id="KW-1185">Reference proteome</keyword>
<dbReference type="Proteomes" id="UP001190700">
    <property type="component" value="Unassembled WGS sequence"/>
</dbReference>
<comment type="caution">
    <text evidence="2">The sequence shown here is derived from an EMBL/GenBank/DDBJ whole genome shotgun (WGS) entry which is preliminary data.</text>
</comment>
<feature type="region of interest" description="Disordered" evidence="1">
    <location>
        <begin position="101"/>
        <end position="127"/>
    </location>
</feature>
<evidence type="ECO:0000256" key="1">
    <source>
        <dbReference type="SAM" id="MobiDB-lite"/>
    </source>
</evidence>
<feature type="region of interest" description="Disordered" evidence="1">
    <location>
        <begin position="27"/>
        <end position="49"/>
    </location>
</feature>
<evidence type="ECO:0000313" key="3">
    <source>
        <dbReference type="Proteomes" id="UP001190700"/>
    </source>
</evidence>
<sequence length="127" mass="13593">MAQAARGTEVSRLQKYSSIVQAGQLQRVSGGPVRLKEQRGGPARRLGGEDMARAARGAEVNRLERHGSSASAVQAHQHCGKQLVEQCADAIVQAVDKVLAKKMSQHHGSQASSHPMHRIMSPSAPKL</sequence>
<gene>
    <name evidence="2" type="ORF">CYMTET_55616</name>
</gene>